<dbReference type="InterPro" id="IPR007197">
    <property type="entry name" value="rSAM"/>
</dbReference>
<gene>
    <name evidence="6" type="ORF">CO002_03425</name>
</gene>
<dbReference type="SFLD" id="SFLDG01067">
    <property type="entry name" value="SPASM/twitch_domain_containing"/>
    <property type="match status" value="1"/>
</dbReference>
<evidence type="ECO:0000256" key="4">
    <source>
        <dbReference type="ARBA" id="ARBA00023014"/>
    </source>
</evidence>
<dbReference type="InterPro" id="IPR006638">
    <property type="entry name" value="Elp3/MiaA/NifB-like_rSAM"/>
</dbReference>
<evidence type="ECO:0000313" key="6">
    <source>
        <dbReference type="EMBL" id="PIW75196.1"/>
    </source>
</evidence>
<dbReference type="SUPFAM" id="SSF102114">
    <property type="entry name" value="Radical SAM enzymes"/>
    <property type="match status" value="1"/>
</dbReference>
<dbReference type="Proteomes" id="UP000231280">
    <property type="component" value="Unassembled WGS sequence"/>
</dbReference>
<name>A0A2M7IF87_9BACT</name>
<dbReference type="CDD" id="cd01335">
    <property type="entry name" value="Radical_SAM"/>
    <property type="match status" value="1"/>
</dbReference>
<organism evidence="6 7">
    <name type="scientific">Candidatus Portnoybacteria bacterium CG_4_8_14_3_um_filter_44_10</name>
    <dbReference type="NCBI Taxonomy" id="1974802"/>
    <lineage>
        <taxon>Bacteria</taxon>
        <taxon>Candidatus Portnoyibacteriota</taxon>
    </lineage>
</organism>
<reference evidence="7" key="1">
    <citation type="submission" date="2017-09" db="EMBL/GenBank/DDBJ databases">
        <title>Depth-based differentiation of microbial function through sediment-hosted aquifers and enrichment of novel symbionts in the deep terrestrial subsurface.</title>
        <authorList>
            <person name="Probst A.J."/>
            <person name="Ladd B."/>
            <person name="Jarett J.K."/>
            <person name="Geller-Mcgrath D.E."/>
            <person name="Sieber C.M.K."/>
            <person name="Emerson J.B."/>
            <person name="Anantharaman K."/>
            <person name="Thomas B.C."/>
            <person name="Malmstrom R."/>
            <person name="Stieglmeier M."/>
            <person name="Klingl A."/>
            <person name="Woyke T."/>
            <person name="Ryan C.M."/>
            <person name="Banfield J.F."/>
        </authorList>
    </citation>
    <scope>NUCLEOTIDE SEQUENCE [LARGE SCALE GENOMIC DNA]</scope>
</reference>
<dbReference type="EMBL" id="PFGX01000093">
    <property type="protein sequence ID" value="PIW75196.1"/>
    <property type="molecule type" value="Genomic_DNA"/>
</dbReference>
<dbReference type="InterPro" id="IPR050377">
    <property type="entry name" value="Radical_SAM_PqqE_MftC-like"/>
</dbReference>
<evidence type="ECO:0000256" key="3">
    <source>
        <dbReference type="ARBA" id="ARBA00023004"/>
    </source>
</evidence>
<evidence type="ECO:0000313" key="7">
    <source>
        <dbReference type="Proteomes" id="UP000231280"/>
    </source>
</evidence>
<dbReference type="Gene3D" id="3.20.20.70">
    <property type="entry name" value="Aldolase class I"/>
    <property type="match status" value="1"/>
</dbReference>
<dbReference type="AlphaFoldDB" id="A0A2M7IF87"/>
<evidence type="ECO:0000256" key="2">
    <source>
        <dbReference type="ARBA" id="ARBA00022723"/>
    </source>
</evidence>
<dbReference type="SFLD" id="SFLDG01386">
    <property type="entry name" value="main_SPASM_domain-containing"/>
    <property type="match status" value="1"/>
</dbReference>
<dbReference type="GO" id="GO:0003824">
    <property type="term" value="F:catalytic activity"/>
    <property type="evidence" value="ECO:0007669"/>
    <property type="project" value="InterPro"/>
</dbReference>
<proteinExistence type="predicted"/>
<dbReference type="InterPro" id="IPR023885">
    <property type="entry name" value="4Fe4S-binding_SPASM_dom"/>
</dbReference>
<keyword evidence="4" id="KW-0411">Iron-sulfur</keyword>
<dbReference type="SFLD" id="SFLDS00029">
    <property type="entry name" value="Radical_SAM"/>
    <property type="match status" value="1"/>
</dbReference>
<sequence>MIFRKTKNTHVRFERYGGFVYILNGTNQSKTKITDENEAFLFWLAVNGKPQSLNDKIQEWIAKGYLEAVGPVLLREANKNLFFERSREDKFHPKPKIVLDKLEQYSSSVGLNIAIDERMFFEKEFIGKPADYTATPLLATLGITSLCNFKCRYCGNDSGRRGKEELSLKEIFGLLRELGNLQILKLTLTGGEPLLKERFFEILRFAAERIPRVTVTSNGSLIDKKISQRLKKEGVSALKISIDGTEDFHDKNRGYKGAYQKALQAIRYLTAEGIEVRVQSTLMRENTGSIVELMPVLSGLGARVHSIVPVSPIGRARPQRLRRSVGGQASGDLMLSPKEYKDYVLGVNRAAKEINSKTVFEIRPVFGLDFKNNLEVLSTKYKCEALKTTFEITPTGKVVPCSFFPMEMGDIRISGLQDIWVSDRAHQIRRVFDDKLLEGKCRDCQIRKECGGGCPANSYAIYKKHHLGDVYCWK</sequence>
<dbReference type="PANTHER" id="PTHR11228">
    <property type="entry name" value="RADICAL SAM DOMAIN PROTEIN"/>
    <property type="match status" value="1"/>
</dbReference>
<comment type="caution">
    <text evidence="6">The sequence shown here is derived from an EMBL/GenBank/DDBJ whole genome shotgun (WGS) entry which is preliminary data.</text>
</comment>
<evidence type="ECO:0000256" key="1">
    <source>
        <dbReference type="ARBA" id="ARBA00022691"/>
    </source>
</evidence>
<dbReference type="InterPro" id="IPR058240">
    <property type="entry name" value="rSAM_sf"/>
</dbReference>
<protein>
    <recommendedName>
        <fullName evidence="5">Radical SAM core domain-containing protein</fullName>
    </recommendedName>
</protein>
<accession>A0A2M7IF87</accession>
<dbReference type="InterPro" id="IPR013785">
    <property type="entry name" value="Aldolase_TIM"/>
</dbReference>
<keyword evidence="2" id="KW-0479">Metal-binding</keyword>
<dbReference type="Pfam" id="PF04055">
    <property type="entry name" value="Radical_SAM"/>
    <property type="match status" value="1"/>
</dbReference>
<feature type="domain" description="Radical SAM core" evidence="5">
    <location>
        <begin position="133"/>
        <end position="348"/>
    </location>
</feature>
<dbReference type="Pfam" id="PF13186">
    <property type="entry name" value="SPASM"/>
    <property type="match status" value="1"/>
</dbReference>
<dbReference type="NCBIfam" id="TIGR04085">
    <property type="entry name" value="rSAM_more_4Fe4S"/>
    <property type="match status" value="1"/>
</dbReference>
<dbReference type="PANTHER" id="PTHR11228:SF7">
    <property type="entry name" value="PQQA PEPTIDE CYCLASE"/>
    <property type="match status" value="1"/>
</dbReference>
<dbReference type="PROSITE" id="PS51918">
    <property type="entry name" value="RADICAL_SAM"/>
    <property type="match status" value="1"/>
</dbReference>
<dbReference type="GO" id="GO:0051536">
    <property type="term" value="F:iron-sulfur cluster binding"/>
    <property type="evidence" value="ECO:0007669"/>
    <property type="project" value="UniProtKB-KW"/>
</dbReference>
<keyword evidence="3" id="KW-0408">Iron</keyword>
<dbReference type="GO" id="GO:0046872">
    <property type="term" value="F:metal ion binding"/>
    <property type="evidence" value="ECO:0007669"/>
    <property type="project" value="UniProtKB-KW"/>
</dbReference>
<evidence type="ECO:0000259" key="5">
    <source>
        <dbReference type="PROSITE" id="PS51918"/>
    </source>
</evidence>
<dbReference type="SMART" id="SM00729">
    <property type="entry name" value="Elp3"/>
    <property type="match status" value="1"/>
</dbReference>
<keyword evidence="1" id="KW-0949">S-adenosyl-L-methionine</keyword>